<dbReference type="InterPro" id="IPR001584">
    <property type="entry name" value="Integrase_cat-core"/>
</dbReference>
<dbReference type="InterPro" id="IPR036397">
    <property type="entry name" value="RNaseH_sf"/>
</dbReference>
<proteinExistence type="predicted"/>
<dbReference type="SMART" id="SM00298">
    <property type="entry name" value="CHROMO"/>
    <property type="match status" value="2"/>
</dbReference>
<dbReference type="GO" id="GO:0003676">
    <property type="term" value="F:nucleic acid binding"/>
    <property type="evidence" value="ECO:0007669"/>
    <property type="project" value="InterPro"/>
</dbReference>
<dbReference type="SMART" id="SM00343">
    <property type="entry name" value="ZnF_C2HC"/>
    <property type="match status" value="2"/>
</dbReference>
<dbReference type="InterPro" id="IPR012337">
    <property type="entry name" value="RNaseH-like_sf"/>
</dbReference>
<reference evidence="5" key="1">
    <citation type="submission" date="2023-08" db="EMBL/GenBank/DDBJ databases">
        <title>Reference Genome Resource for the Citrus Pathogen Phytophthora citrophthora.</title>
        <authorList>
            <person name="Moller H."/>
            <person name="Coetzee B."/>
            <person name="Rose L.J."/>
            <person name="Van Niekerk J.M."/>
        </authorList>
    </citation>
    <scope>NUCLEOTIDE SEQUENCE</scope>
    <source>
        <strain evidence="5">STE-U-9442</strain>
    </source>
</reference>
<dbReference type="Gene3D" id="3.10.10.10">
    <property type="entry name" value="HIV Type 1 Reverse Transcriptase, subunit A, domain 1"/>
    <property type="match status" value="2"/>
</dbReference>
<keyword evidence="6" id="KW-1185">Reference proteome</keyword>
<dbReference type="Gene3D" id="2.40.50.40">
    <property type="match status" value="2"/>
</dbReference>
<feature type="region of interest" description="Disordered" evidence="2">
    <location>
        <begin position="1"/>
        <end position="32"/>
    </location>
</feature>
<evidence type="ECO:0000313" key="5">
    <source>
        <dbReference type="EMBL" id="KAK1943520.1"/>
    </source>
</evidence>
<dbReference type="GO" id="GO:0008270">
    <property type="term" value="F:zinc ion binding"/>
    <property type="evidence" value="ECO:0007669"/>
    <property type="project" value="InterPro"/>
</dbReference>
<evidence type="ECO:0000259" key="4">
    <source>
        <dbReference type="PROSITE" id="PS50994"/>
    </source>
</evidence>
<dbReference type="SUPFAM" id="SSF54160">
    <property type="entry name" value="Chromo domain-like"/>
    <property type="match status" value="2"/>
</dbReference>
<dbReference type="InterPro" id="IPR023780">
    <property type="entry name" value="Chromo_domain"/>
</dbReference>
<dbReference type="InterPro" id="IPR050951">
    <property type="entry name" value="Retrovirus_Pol_polyprotein"/>
</dbReference>
<evidence type="ECO:0000259" key="3">
    <source>
        <dbReference type="PROSITE" id="PS50013"/>
    </source>
</evidence>
<feature type="compositionally biased region" description="Polar residues" evidence="2">
    <location>
        <begin position="1"/>
        <end position="16"/>
    </location>
</feature>
<evidence type="ECO:0000313" key="6">
    <source>
        <dbReference type="Proteomes" id="UP001259832"/>
    </source>
</evidence>
<dbReference type="InterPro" id="IPR000953">
    <property type="entry name" value="Chromo/chromo_shadow_dom"/>
</dbReference>
<dbReference type="InterPro" id="IPR016197">
    <property type="entry name" value="Chromo-like_dom_sf"/>
</dbReference>
<dbReference type="InterPro" id="IPR001878">
    <property type="entry name" value="Znf_CCHC"/>
</dbReference>
<dbReference type="PROSITE" id="PS50994">
    <property type="entry name" value="INTEGRASE"/>
    <property type="match status" value="2"/>
</dbReference>
<feature type="compositionally biased region" description="Polar residues" evidence="2">
    <location>
        <begin position="1476"/>
        <end position="1486"/>
    </location>
</feature>
<dbReference type="Pfam" id="PF00385">
    <property type="entry name" value="Chromo"/>
    <property type="match status" value="2"/>
</dbReference>
<dbReference type="Proteomes" id="UP001259832">
    <property type="component" value="Unassembled WGS sequence"/>
</dbReference>
<feature type="compositionally biased region" description="Basic and acidic residues" evidence="2">
    <location>
        <begin position="253"/>
        <end position="269"/>
    </location>
</feature>
<dbReference type="PANTHER" id="PTHR37984">
    <property type="entry name" value="PROTEIN CBG26694"/>
    <property type="match status" value="1"/>
</dbReference>
<feature type="domain" description="Integrase catalytic" evidence="4">
    <location>
        <begin position="793"/>
        <end position="964"/>
    </location>
</feature>
<feature type="region of interest" description="Disordered" evidence="2">
    <location>
        <begin position="242"/>
        <end position="310"/>
    </location>
</feature>
<keyword evidence="1" id="KW-0511">Multifunctional enzyme</keyword>
<dbReference type="Pfam" id="PF17919">
    <property type="entry name" value="RT_RNaseH_2"/>
    <property type="match status" value="1"/>
</dbReference>
<dbReference type="PROSITE" id="PS50013">
    <property type="entry name" value="CHROMO_2"/>
    <property type="match status" value="2"/>
</dbReference>
<gene>
    <name evidence="5" type="ORF">P3T76_004916</name>
</gene>
<organism evidence="5 6">
    <name type="scientific">Phytophthora citrophthora</name>
    <dbReference type="NCBI Taxonomy" id="4793"/>
    <lineage>
        <taxon>Eukaryota</taxon>
        <taxon>Sar</taxon>
        <taxon>Stramenopiles</taxon>
        <taxon>Oomycota</taxon>
        <taxon>Peronosporomycetes</taxon>
        <taxon>Peronosporales</taxon>
        <taxon>Peronosporaceae</taxon>
        <taxon>Phytophthora</taxon>
    </lineage>
</organism>
<feature type="compositionally biased region" description="Basic and acidic residues" evidence="2">
    <location>
        <begin position="1435"/>
        <end position="1451"/>
    </location>
</feature>
<feature type="domain" description="Chromo" evidence="3">
    <location>
        <begin position="2237"/>
        <end position="2290"/>
    </location>
</feature>
<dbReference type="SUPFAM" id="SSF56672">
    <property type="entry name" value="DNA/RNA polymerases"/>
    <property type="match status" value="2"/>
</dbReference>
<accession>A0AAD9LNE9</accession>
<evidence type="ECO:0000256" key="1">
    <source>
        <dbReference type="ARBA" id="ARBA00023268"/>
    </source>
</evidence>
<dbReference type="PANTHER" id="PTHR37984:SF5">
    <property type="entry name" value="PROTEIN NYNRIN-LIKE"/>
    <property type="match status" value="1"/>
</dbReference>
<dbReference type="EMBL" id="JASMQC010000007">
    <property type="protein sequence ID" value="KAK1943520.1"/>
    <property type="molecule type" value="Genomic_DNA"/>
</dbReference>
<dbReference type="CDD" id="cd00024">
    <property type="entry name" value="CD_CSD"/>
    <property type="match status" value="2"/>
</dbReference>
<feature type="compositionally biased region" description="Polar residues" evidence="2">
    <location>
        <begin position="294"/>
        <end position="304"/>
    </location>
</feature>
<dbReference type="InterPro" id="IPR043502">
    <property type="entry name" value="DNA/RNA_pol_sf"/>
</dbReference>
<feature type="domain" description="Chromo" evidence="3">
    <location>
        <begin position="1113"/>
        <end position="1166"/>
    </location>
</feature>
<comment type="caution">
    <text evidence="5">The sequence shown here is derived from an EMBL/GenBank/DDBJ whole genome shotgun (WGS) entry which is preliminary data.</text>
</comment>
<dbReference type="GO" id="GO:0015074">
    <property type="term" value="P:DNA integration"/>
    <property type="evidence" value="ECO:0007669"/>
    <property type="project" value="InterPro"/>
</dbReference>
<feature type="domain" description="Integrase catalytic" evidence="4">
    <location>
        <begin position="1917"/>
        <end position="2088"/>
    </location>
</feature>
<name>A0AAD9LNE9_9STRA</name>
<dbReference type="GO" id="GO:0003824">
    <property type="term" value="F:catalytic activity"/>
    <property type="evidence" value="ECO:0007669"/>
    <property type="project" value="UniProtKB-KW"/>
</dbReference>
<dbReference type="SUPFAM" id="SSF53098">
    <property type="entry name" value="Ribonuclease H-like"/>
    <property type="match status" value="2"/>
</dbReference>
<evidence type="ECO:0000256" key="2">
    <source>
        <dbReference type="SAM" id="MobiDB-lite"/>
    </source>
</evidence>
<feature type="region of interest" description="Disordered" evidence="2">
    <location>
        <begin position="1424"/>
        <end position="1492"/>
    </location>
</feature>
<sequence length="2314" mass="262450">MRTRSGRSIQGNTRMQVDQAAGVTNPDASRTMTDTDFNTVMPVTSSALMPPYLTDVSHQALVKWKRERQEYEDAVEAHCATTGEDRTKALISVKYSLNRQLLETLCKFEWNTTIEDVTEARIVAELDKIVSNVMNDAIIDVDSIFKTELKMDMRERDVKARVIKYFMKCDEVIMQHGLAGTFSTIAGIKEKCKILKRHLEPAALRDAIDTHHRLVDPSSKTDETKLYSLVKEKALEQEKVFHLLSKRNRQQPRRTDDGTRTMRNSEKPPKPSNNQGFAAERHNEAKSNRLVVKSSATKKSQPSAESKPRTGCFHCGKDHWLSQCPDLDEVAKEALLAERKSKKGANGNGPKRYRTKRLEQSTVPVSDGRTTFLLNDTVEVPCCADSGCDLNIISRKHVELLQAQDSTVELIELDEPVHSQAVGGTTLISTHAIDNATPYRCKVRQYSPDKSAFLEAFNKRLVELGWVFENRESRWCCPALPVRKPSTNEFRQTTDYRPINGMTEPIAGVMPSLEIALEHCKGMMYYAMDSGSFLSTGAAKNYYYARVARPLQERLDAALAGTRKTKRAAAGIRIELTTEEEQAFEAVKELLSNSATLAYPDPDKQLCLLSDASDRGWGLVVSQVRQWKPDSRIQLCTRVKDWNLISRWGGKQQPAARIHSAKRFTRSKRKHAESVAMTKNDMTPLRPLDQNGFVWPTTDEIGSIQALHVTPKGAVPGNDDLWRVNGLIWIPSDATELIERLLIIAHCGHNGHRGMNVMTNHIRRLFSIGGLSRMVCDFCEKCLLCLHVKGGVVIPRPFSETHHTYERNHTLHWDFLTLGESFGTSRYVLVLKDEATHFAELVECDGPTSEVAATSILDWYSRFGPPSVWVSDSGSHFKSKVISELGRRLKSRLEFILAYTPWKNGSVERVNRDITQVLKALALEFKVSMHDWPYLLPLVQSSINHSPVASLANRAPIELFTGLPCPNALDSIFLPGGKGRVATLDQPRPSTEQQLAKLRADLQEMHKPVKAERKRQAERYRARYHYHQRVNFSVGDYVLRSRVDEKLHANKLRVMWVGPYKVVGSADYYFTVEHLVNGTTVNVHPSRLKLYADDSLNVTEELLDHIASQGTLMAVESILEHKMNPDMEAYEIKVKWMGLETIEDSWEPLKTMHEDVPQLLLQYANKANYDDFLLAVTSQTKTMRTRSGRSIQGNTRMQVDQAAGVTNPDASRTMTDTDFNTVMPVTSSALMPPYLTDVSHQALVKWKRERQEYEDAVEAHCATTGEDRTKALISVKYSLNRQLLETLCKFEWNTTIEDVTEARIVAELDKIVSNVMNDAIIDVDSIFKTELKMDMRERDVKARVIKYFMKCDEVIMQHGLAGTFSTIAGIKEKCKILKRHLEPAALRDAIDTHHRLVDPSSKTDETKLYSLVKEKALEQEKVFHLLSKRNRQQPRRTDDGTRTMRNSEKPPKPSNNQGFAAERHNEAKSNRLVVKSSATKKSQPSAESKPRTGCFHCGKDHWLSQCPDLDEVAKEALLAERKSKKGANGNGPKRYRTKRLEQSTVPVSDGRTTFLLNDTVEVPCCADSGCDLNIISRKHVELLQAQDSTVELIELDEPVHSQAVGGTTLISTHAIDNATPYRCKVRQYSPDKSAFLEAFNKRLVELGWVFENRESRWCCPALPVRKPSTNEFRQTTDYRPINGMTEPIAGVMPSLEIALEHCKGMMYYAMFDFLKGFWQLPLHRSSQELFKELKKHVRGKLLRWSTKLLEYRYTIEHIAGVHNVWADLISRWGGKQQPAARIHSAKRFTRSKRKHAESVAMTKNDMTPLRPLDQNGFVWPTTDEIGSIQALHVTPKGAVPGNDDLWRVNGLIWIPSDATELIERLLIIAHCGHNGHRGMNVMTNHIRRLFSIGGLSRMVCDFCEKCLLCLHVKGGVVIPRPFSETHHTYERNHTLHWDFLTLGESFGTSRYVLVLKDEATHFAELVECDGPTSEVAATSILDWYSRFGPPSVWVSDSGSHFKSKVISELGRRLKSRLEFILAYTPWKNGSVERVNRDITQVLKALALEFKVSMHDWPYLLPLVQSSINHSPVASLANRAPIELFTGLPCPNALDSIFLPGGKGRVATLDQPRPSTEQQLAKLRADLQEMHKPVKAERKRQAERYRARYHYHQRVNFSVGDYVLRSRVDEKLHANKLRVMWVGPYKVVGSADYYFTVEHLVNGTTVNVHPSRLKLYADDSLNVTEELLDHIASQGTLMAVESILEHKMNPDMEAYEIKVKWMGLETIEDSWEPLKTMHEDVPQLLLQYANKANYDDFLLAVTSQTKSKTPRQRTN</sequence>
<dbReference type="InterPro" id="IPR041577">
    <property type="entry name" value="RT_RNaseH_2"/>
</dbReference>
<protein>
    <submittedName>
        <fullName evidence="5">Gag-Pol polyprotein</fullName>
    </submittedName>
</protein>
<dbReference type="Gene3D" id="3.30.420.10">
    <property type="entry name" value="Ribonuclease H-like superfamily/Ribonuclease H"/>
    <property type="match status" value="2"/>
</dbReference>